<keyword evidence="1" id="KW-0812">Transmembrane</keyword>
<gene>
    <name evidence="2" type="ORF">H9Y04_02900</name>
</gene>
<comment type="caution">
    <text evidence="2">The sequence shown here is derived from an EMBL/GenBank/DDBJ whole genome shotgun (WGS) entry which is preliminary data.</text>
</comment>
<accession>A0ABR7S9S8</accession>
<evidence type="ECO:0000313" key="3">
    <source>
        <dbReference type="Proteomes" id="UP000642284"/>
    </source>
</evidence>
<keyword evidence="1" id="KW-0472">Membrane</keyword>
<reference evidence="2 3" key="1">
    <citation type="submission" date="2020-08" db="EMBL/GenBank/DDBJ databases">
        <title>Genemic of Streptomyces polyaspartic.</title>
        <authorList>
            <person name="Liu W."/>
        </authorList>
    </citation>
    <scope>NUCLEOTIDE SEQUENCE [LARGE SCALE GENOMIC DNA]</scope>
    <source>
        <strain evidence="2 3">TRM66268-LWL</strain>
    </source>
</reference>
<sequence length="241" mass="24325">MQRVRGVGAAAPCAQGVPCRLRTLPGAGVMRVKSLIRNANPVPPPAGPLSDRAARELAALVGPDTAPARRAPARGPRLALAVSAAAAVIAAALFFGLRGGDGPGEGGPGGGGVMADEPYYGTTAELERAADVVLRVRLGAGRPVDDATTVAPARVLATGKGRAPDSPIEVAYSTPGTGPETAPLTAGEEYVLLLSLGEDGRYYLVSSVQGWYEVDGGRTVGDEDNAVRLSPGVREALGLAG</sequence>
<dbReference type="Proteomes" id="UP000642284">
    <property type="component" value="Unassembled WGS sequence"/>
</dbReference>
<evidence type="ECO:0000313" key="2">
    <source>
        <dbReference type="EMBL" id="MBC9711520.1"/>
    </source>
</evidence>
<dbReference type="EMBL" id="JACTVJ010000002">
    <property type="protein sequence ID" value="MBC9711520.1"/>
    <property type="molecule type" value="Genomic_DNA"/>
</dbReference>
<name>A0ABR7S9S8_9ACTN</name>
<keyword evidence="3" id="KW-1185">Reference proteome</keyword>
<keyword evidence="1" id="KW-1133">Transmembrane helix</keyword>
<organism evidence="2 3">
    <name type="scientific">Streptomyces polyasparticus</name>
    <dbReference type="NCBI Taxonomy" id="2767826"/>
    <lineage>
        <taxon>Bacteria</taxon>
        <taxon>Bacillati</taxon>
        <taxon>Actinomycetota</taxon>
        <taxon>Actinomycetes</taxon>
        <taxon>Kitasatosporales</taxon>
        <taxon>Streptomycetaceae</taxon>
        <taxon>Streptomyces</taxon>
    </lineage>
</organism>
<feature type="transmembrane region" description="Helical" evidence="1">
    <location>
        <begin position="78"/>
        <end position="97"/>
    </location>
</feature>
<protein>
    <submittedName>
        <fullName evidence="2">Uncharacterized protein</fullName>
    </submittedName>
</protein>
<evidence type="ECO:0000256" key="1">
    <source>
        <dbReference type="SAM" id="Phobius"/>
    </source>
</evidence>
<proteinExistence type="predicted"/>